<dbReference type="InterPro" id="IPR018849">
    <property type="entry name" value="Urb2/Npa2_C"/>
</dbReference>
<feature type="domain" description="Nucleolar 27S pre-rRNA processing Urb2/Npa2 C-terminal" evidence="1">
    <location>
        <begin position="1139"/>
        <end position="1372"/>
    </location>
</feature>
<proteinExistence type="predicted"/>
<protein>
    <recommendedName>
        <fullName evidence="1">Nucleolar 27S pre-rRNA processing Urb2/Npa2 C-terminal domain-containing protein</fullName>
    </recommendedName>
</protein>
<evidence type="ECO:0000313" key="3">
    <source>
        <dbReference type="Proteomes" id="UP000077266"/>
    </source>
</evidence>
<dbReference type="SUPFAM" id="SSF48371">
    <property type="entry name" value="ARM repeat"/>
    <property type="match status" value="1"/>
</dbReference>
<dbReference type="InterPro" id="IPR016024">
    <property type="entry name" value="ARM-type_fold"/>
</dbReference>
<accession>A0A165HKE9</accession>
<reference evidence="2 3" key="1">
    <citation type="journal article" date="2016" name="Mol. Biol. Evol.">
        <title>Comparative Genomics of Early-Diverging Mushroom-Forming Fungi Provides Insights into the Origins of Lignocellulose Decay Capabilities.</title>
        <authorList>
            <person name="Nagy L.G."/>
            <person name="Riley R."/>
            <person name="Tritt A."/>
            <person name="Adam C."/>
            <person name="Daum C."/>
            <person name="Floudas D."/>
            <person name="Sun H."/>
            <person name="Yadav J.S."/>
            <person name="Pangilinan J."/>
            <person name="Larsson K.H."/>
            <person name="Matsuura K."/>
            <person name="Barry K."/>
            <person name="Labutti K."/>
            <person name="Kuo R."/>
            <person name="Ohm R.A."/>
            <person name="Bhattacharya S.S."/>
            <person name="Shirouzu T."/>
            <person name="Yoshinaga Y."/>
            <person name="Martin F.M."/>
            <person name="Grigoriev I.V."/>
            <person name="Hibbett D.S."/>
        </authorList>
    </citation>
    <scope>NUCLEOTIDE SEQUENCE [LARGE SCALE GENOMIC DNA]</scope>
    <source>
        <strain evidence="2 3">HHB12029</strain>
    </source>
</reference>
<evidence type="ECO:0000259" key="1">
    <source>
        <dbReference type="Pfam" id="PF10441"/>
    </source>
</evidence>
<dbReference type="OrthoDB" id="160374at2759"/>
<keyword evidence="3" id="KW-1185">Reference proteome</keyword>
<dbReference type="Proteomes" id="UP000077266">
    <property type="component" value="Unassembled WGS sequence"/>
</dbReference>
<sequence length="1374" mass="149548">MSLSSAHAFIRALKAQTDPPPAESRQKIDLARDAWHTQSLYVPSKPEVLVDWLLSHLLKFHDALRDIRYWTLLDEIFQHDERAKNQRAWLLPILNRIPTVPILSSFLGQLAQHHTSSVSGDLVRAVTRCYAVIWPLAVPKANHDALVECFWVLLTVVASSPAATNDLPIGELANMISAQFTKTFASSPSKRKICTTFMLDKHVEHWLRAITRGSSDVRVATYGAVSDMLFSVEGIRHLILVPEESADRFFSKLSDLGPVPGFAQTCLPDLFSSFAQAVRKHRSALFAEGSNASGSGATTVDEACVSFFSSCVAYIGQCYDGTGEQWPAHIRLLDAVRSANLYSRGSAWRNELIALTLKAAGALDTQNADSAFAVLTSLLRLDYDIVADICPHVIKLIAFAADTSLGGAADFASNALEYASKTRTVDEHLLMVSTCLRAEQPDAKQAYMHACRGIFFSHAWRTQMKSAVEVFLSPGQAAHLATETLAAVQAEWESTGARLRVPAKKKSKAGSQDVTAFALSLYFAADVLSALFVRSLSVDAPQEEHVIKLVQILDEVDTVLSGQLAGSWERQTLQACTLRCRYAVATVWPSSVLSSVPAVLDAMFTAEVDVPELRFELDRTLLRLIPAMGGDKSQKVDALLKRLARDMDPEVAWDGSVCISADSPSCAAIAATAAWSSVIHRWLPILDTYTTGPQLRALVKLMFQTYRASVDTHDRYTAGTLLQRALNDASLWELRNIREQLVEQLSDDTKSLVDVDVSKAIKSSKGKKKSQLGAEDYERTLSAFRFAFGMPPAVLPKAAREELLSRAFTADVIYKSASHRVDIRRCIAHHAAGGFISLALEIALHFIDCDNAEDGAVPGFAEVTLEVADLLFARACAEASSDAAQAYAAHFADVLKNSARRCNLSLDERLAAKYLKHLSPSMAASGWAQEFLRVVAAHVDGIGRRLQQSADDLLQVVHALGLATAATRAARRLGVSLSAKLDFAASVLPQVVKTLHGSPELRSRPEALALCTQLLVLLFTNLSHGPEGAITLVAAFATFSRLLGLERLSTAADEQIIDTLRTLPLASYQVLLKELQDAIHSLPRDRSSDICAVIRLSTLLCREVPEGASKLARDHARACLTTAANDGFARHQDPSVRLQVLRLIETMCRDRPMSLQLQDVGQVWLLLAHILAPSTSHDERTSSAHFHAIVATATSMVRLRRDLVAPTLPHLTHVLRLLVGALRAPRPQLGAKQLRDVCNDLPRFVSARSDGTGALGPDEARALARLMTVLSTKTTIVGRSDDRVPASLTRPFARHAPGVLLAYVKAASAPLSVLSLAIRRELEPGVFALCAMSGEHGRDSIMAGTAGAPLDAAGKAVFKTVWKEFEKQKYVGTG</sequence>
<dbReference type="EMBL" id="KV426014">
    <property type="protein sequence ID" value="KZV92101.1"/>
    <property type="molecule type" value="Genomic_DNA"/>
</dbReference>
<organism evidence="2 3">
    <name type="scientific">Exidia glandulosa HHB12029</name>
    <dbReference type="NCBI Taxonomy" id="1314781"/>
    <lineage>
        <taxon>Eukaryota</taxon>
        <taxon>Fungi</taxon>
        <taxon>Dikarya</taxon>
        <taxon>Basidiomycota</taxon>
        <taxon>Agaricomycotina</taxon>
        <taxon>Agaricomycetes</taxon>
        <taxon>Auriculariales</taxon>
        <taxon>Exidiaceae</taxon>
        <taxon>Exidia</taxon>
    </lineage>
</organism>
<gene>
    <name evidence="2" type="ORF">EXIGLDRAFT_718699</name>
</gene>
<dbReference type="Pfam" id="PF10441">
    <property type="entry name" value="Urb2"/>
    <property type="match status" value="1"/>
</dbReference>
<name>A0A165HKE9_EXIGL</name>
<dbReference type="STRING" id="1314781.A0A165HKE9"/>
<dbReference type="InParanoid" id="A0A165HKE9"/>
<evidence type="ECO:0000313" key="2">
    <source>
        <dbReference type="EMBL" id="KZV92101.1"/>
    </source>
</evidence>